<organism evidence="2 3">
    <name type="scientific">Symbiodinium natans</name>
    <dbReference type="NCBI Taxonomy" id="878477"/>
    <lineage>
        <taxon>Eukaryota</taxon>
        <taxon>Sar</taxon>
        <taxon>Alveolata</taxon>
        <taxon>Dinophyceae</taxon>
        <taxon>Suessiales</taxon>
        <taxon>Symbiodiniaceae</taxon>
        <taxon>Symbiodinium</taxon>
    </lineage>
</organism>
<dbReference type="Gene3D" id="3.50.50.60">
    <property type="entry name" value="FAD/NAD(P)-binding domain"/>
    <property type="match status" value="1"/>
</dbReference>
<name>A0A812I9X5_9DINO</name>
<dbReference type="PANTHER" id="PTHR46313">
    <property type="match status" value="1"/>
</dbReference>
<accession>A0A812I9X5</accession>
<dbReference type="OrthoDB" id="7777654at2759"/>
<dbReference type="InterPro" id="IPR045892">
    <property type="entry name" value="CrtISO-like"/>
</dbReference>
<dbReference type="EMBL" id="CAJNDS010000224">
    <property type="protein sequence ID" value="CAE7030206.1"/>
    <property type="molecule type" value="Genomic_DNA"/>
</dbReference>
<sequence>MSSPSANPLRQVLDSVGETPEWLPYRRWKMYLPGDKIFDVGSGDAASFGRELCRVSGDEAEAEIWERLREANRPLGELIAAIPPIASRADLGAAQTLLPYFGKMDPLAGLAMVMSGISPSAPFSEVLKAGGVPDSSLTGWFFDFLAFALQGLPASGTQAAGVSFMMREFFAPGAVMDYPKGGSGALVDALLRAVEKRGGELRLRTRVEGLVVDETGRCTGVELKNGERLDARLAVLCNADVWNTASKLLPKEWRAKVKGSALDVEGVPLCPSFMHLHLGFRTDGLDLSELGVHHITAKDLSLPVDATDNLVFISIPSAIDDTAAPKGYACLHAYLPATEPYDVWAGMDRRSQEYKRKKEERAMPLWQAVAQVIPDIRERVVIEMVGTPLTHERFLNRHQGTYGPAYRAGQQGYPSPQTPLEGLWCVGEGSFPGIGVPAVAGNAAGVANTIAPVEMHVRLLDRLRQADLLVPDRDWK</sequence>
<dbReference type="GO" id="GO:0016491">
    <property type="term" value="F:oxidoreductase activity"/>
    <property type="evidence" value="ECO:0007669"/>
    <property type="project" value="InterPro"/>
</dbReference>
<dbReference type="InterPro" id="IPR002937">
    <property type="entry name" value="Amino_oxidase"/>
</dbReference>
<comment type="caution">
    <text evidence="2">The sequence shown here is derived from an EMBL/GenBank/DDBJ whole genome shotgun (WGS) entry which is preliminary data.</text>
</comment>
<protein>
    <submittedName>
        <fullName evidence="2">CRTISO protein</fullName>
    </submittedName>
</protein>
<dbReference type="GO" id="GO:0016116">
    <property type="term" value="P:carotenoid metabolic process"/>
    <property type="evidence" value="ECO:0007669"/>
    <property type="project" value="InterPro"/>
</dbReference>
<dbReference type="AlphaFoldDB" id="A0A812I9X5"/>
<dbReference type="InterPro" id="IPR036188">
    <property type="entry name" value="FAD/NAD-bd_sf"/>
</dbReference>
<dbReference type="Pfam" id="PF01593">
    <property type="entry name" value="Amino_oxidase"/>
    <property type="match status" value="1"/>
</dbReference>
<reference evidence="2" key="1">
    <citation type="submission" date="2021-02" db="EMBL/GenBank/DDBJ databases">
        <authorList>
            <person name="Dougan E. K."/>
            <person name="Rhodes N."/>
            <person name="Thang M."/>
            <person name="Chan C."/>
        </authorList>
    </citation>
    <scope>NUCLEOTIDE SEQUENCE</scope>
</reference>
<evidence type="ECO:0000313" key="3">
    <source>
        <dbReference type="Proteomes" id="UP000604046"/>
    </source>
</evidence>
<dbReference type="PANTHER" id="PTHR46313:SF3">
    <property type="entry name" value="PROLYCOPENE ISOMERASE, CHLOROPLASTIC"/>
    <property type="match status" value="1"/>
</dbReference>
<evidence type="ECO:0000259" key="1">
    <source>
        <dbReference type="Pfam" id="PF01593"/>
    </source>
</evidence>
<feature type="domain" description="Amine oxidase" evidence="1">
    <location>
        <begin position="140"/>
        <end position="434"/>
    </location>
</feature>
<keyword evidence="3" id="KW-1185">Reference proteome</keyword>
<proteinExistence type="predicted"/>
<evidence type="ECO:0000313" key="2">
    <source>
        <dbReference type="EMBL" id="CAE7030206.1"/>
    </source>
</evidence>
<dbReference type="SUPFAM" id="SSF51905">
    <property type="entry name" value="FAD/NAD(P)-binding domain"/>
    <property type="match status" value="1"/>
</dbReference>
<gene>
    <name evidence="2" type="primary">CRTISO</name>
    <name evidence="2" type="ORF">SNAT2548_LOCUS3685</name>
</gene>
<dbReference type="Proteomes" id="UP000604046">
    <property type="component" value="Unassembled WGS sequence"/>
</dbReference>